<comment type="caution">
    <text evidence="1">The sequence shown here is derived from an EMBL/GenBank/DDBJ whole genome shotgun (WGS) entry which is preliminary data.</text>
</comment>
<dbReference type="Proteomes" id="UP000708208">
    <property type="component" value="Unassembled WGS sequence"/>
</dbReference>
<sequence length="103" mass="11515">DQVAGLFSYQIRNKSFLVKYCAKNGYNDFVIGFAPKNISLNVNLLTEIDVTDWFASIDRRKVVVWTKDMTKDLKATVKMGDLRAVAAMTTGPNVVLSIVLENV</sequence>
<keyword evidence="2" id="KW-1185">Reference proteome</keyword>
<protein>
    <submittedName>
        <fullName evidence="1">Uncharacterized protein</fullName>
    </submittedName>
</protein>
<dbReference type="AlphaFoldDB" id="A0A8J2PWR1"/>
<feature type="non-terminal residue" evidence="1">
    <location>
        <position position="1"/>
    </location>
</feature>
<dbReference type="EMBL" id="CAJVCH010533671">
    <property type="protein sequence ID" value="CAG7824700.1"/>
    <property type="molecule type" value="Genomic_DNA"/>
</dbReference>
<organism evidence="1 2">
    <name type="scientific">Allacma fusca</name>
    <dbReference type="NCBI Taxonomy" id="39272"/>
    <lineage>
        <taxon>Eukaryota</taxon>
        <taxon>Metazoa</taxon>
        <taxon>Ecdysozoa</taxon>
        <taxon>Arthropoda</taxon>
        <taxon>Hexapoda</taxon>
        <taxon>Collembola</taxon>
        <taxon>Symphypleona</taxon>
        <taxon>Sminthuridae</taxon>
        <taxon>Allacma</taxon>
    </lineage>
</organism>
<name>A0A8J2PWR1_9HEXA</name>
<proteinExistence type="predicted"/>
<evidence type="ECO:0000313" key="1">
    <source>
        <dbReference type="EMBL" id="CAG7824700.1"/>
    </source>
</evidence>
<gene>
    <name evidence="1" type="ORF">AFUS01_LOCUS34844</name>
</gene>
<accession>A0A8J2PWR1</accession>
<evidence type="ECO:0000313" key="2">
    <source>
        <dbReference type="Proteomes" id="UP000708208"/>
    </source>
</evidence>
<reference evidence="1" key="1">
    <citation type="submission" date="2021-06" db="EMBL/GenBank/DDBJ databases">
        <authorList>
            <person name="Hodson N. C."/>
            <person name="Mongue J. A."/>
            <person name="Jaron S. K."/>
        </authorList>
    </citation>
    <scope>NUCLEOTIDE SEQUENCE</scope>
</reference>